<sequence>MEVDTRPGRSARPHPPYRTVITATLMGFALLGDSMLYAVLPARAPEAGVTAVQVGILLSVNRWVRLVTNSLAGRTGERVGWSWAFVAALWLGAATTAVYGLASSFWLLLAARLAWGLSWSFQRLAAFGAIIADSSPADRGRLAGLANGVFRLGSLVGALAGGLLTDAVGFRPTLWLFAGISGAGALAATWGALRRPDLSPPHRLNGPAAPPARRVGGPTAPAGDGPPPVRRAALYLGAFATQLVVSGLVTATMGLLVVRRLGTMVNLPGFVLGAASFSGVMLTARWLVDLALGAPLGALSDRMGRDRTLAAAVGLCIVGLLALSVARSAGAVAGGAALVWLTGTTLAATLDARAAEWAGSRPERTLARYTTAADTGAALGPLLGTLLAERWDLAVAYRAAAGILTAFWLVHAAAAFRRSRDGSTPPPVRPDPLAPPSGP</sequence>
<dbReference type="InterPro" id="IPR011701">
    <property type="entry name" value="MFS"/>
</dbReference>
<organism evidence="10 11">
    <name type="scientific">Caldinitratiruptor microaerophilus</name>
    <dbReference type="NCBI Taxonomy" id="671077"/>
    <lineage>
        <taxon>Bacteria</taxon>
        <taxon>Bacillati</taxon>
        <taxon>Bacillota</taxon>
        <taxon>Clostridia</taxon>
        <taxon>Eubacteriales</taxon>
        <taxon>Symbiobacteriaceae</taxon>
        <taxon>Caldinitratiruptor</taxon>
    </lineage>
</organism>
<evidence type="ECO:0000313" key="10">
    <source>
        <dbReference type="EMBL" id="BDG59593.1"/>
    </source>
</evidence>
<evidence type="ECO:0000256" key="7">
    <source>
        <dbReference type="SAM" id="MobiDB-lite"/>
    </source>
</evidence>
<reference evidence="10" key="1">
    <citation type="submission" date="2022-03" db="EMBL/GenBank/DDBJ databases">
        <title>Complete genome sequence of Caldinitratiruptor microaerophilus.</title>
        <authorList>
            <person name="Mukaiyama R."/>
            <person name="Nishiyama T."/>
            <person name="Ueda K."/>
        </authorList>
    </citation>
    <scope>NUCLEOTIDE SEQUENCE</scope>
    <source>
        <strain evidence="10">JCM 16183</strain>
    </source>
</reference>
<dbReference type="PANTHER" id="PTHR43124">
    <property type="entry name" value="PURINE EFFLUX PUMP PBUE"/>
    <property type="match status" value="1"/>
</dbReference>
<dbReference type="InterPro" id="IPR036259">
    <property type="entry name" value="MFS_trans_sf"/>
</dbReference>
<evidence type="ECO:0000256" key="8">
    <source>
        <dbReference type="SAM" id="Phobius"/>
    </source>
</evidence>
<dbReference type="EMBL" id="AP025628">
    <property type="protein sequence ID" value="BDG59593.1"/>
    <property type="molecule type" value="Genomic_DNA"/>
</dbReference>
<feature type="transmembrane region" description="Helical" evidence="8">
    <location>
        <begin position="20"/>
        <end position="40"/>
    </location>
</feature>
<comment type="subcellular location">
    <subcellularLocation>
        <location evidence="1">Cell membrane</location>
        <topology evidence="1">Multi-pass membrane protein</topology>
    </subcellularLocation>
</comment>
<evidence type="ECO:0000256" key="4">
    <source>
        <dbReference type="ARBA" id="ARBA00022692"/>
    </source>
</evidence>
<dbReference type="Proteomes" id="UP001163687">
    <property type="component" value="Chromosome"/>
</dbReference>
<keyword evidence="6 8" id="KW-0472">Membrane</keyword>
<dbReference type="GO" id="GO:0022857">
    <property type="term" value="F:transmembrane transporter activity"/>
    <property type="evidence" value="ECO:0007669"/>
    <property type="project" value="InterPro"/>
</dbReference>
<feature type="transmembrane region" description="Helical" evidence="8">
    <location>
        <begin position="366"/>
        <end position="388"/>
    </location>
</feature>
<evidence type="ECO:0000256" key="6">
    <source>
        <dbReference type="ARBA" id="ARBA00023136"/>
    </source>
</evidence>
<keyword evidence="4 8" id="KW-0812">Transmembrane</keyword>
<feature type="transmembrane region" description="Helical" evidence="8">
    <location>
        <begin position="233"/>
        <end position="258"/>
    </location>
</feature>
<evidence type="ECO:0000256" key="2">
    <source>
        <dbReference type="ARBA" id="ARBA00022448"/>
    </source>
</evidence>
<name>A0AA35CJP0_9FIRM</name>
<evidence type="ECO:0000256" key="5">
    <source>
        <dbReference type="ARBA" id="ARBA00022989"/>
    </source>
</evidence>
<dbReference type="KEGG" id="cmic:caldi_06830"/>
<feature type="transmembrane region" description="Helical" evidence="8">
    <location>
        <begin position="84"/>
        <end position="109"/>
    </location>
</feature>
<keyword evidence="5 8" id="KW-1133">Transmembrane helix</keyword>
<feature type="transmembrane region" description="Helical" evidence="8">
    <location>
        <begin position="332"/>
        <end position="354"/>
    </location>
</feature>
<feature type="compositionally biased region" description="Low complexity" evidence="7">
    <location>
        <begin position="211"/>
        <end position="223"/>
    </location>
</feature>
<evidence type="ECO:0000256" key="3">
    <source>
        <dbReference type="ARBA" id="ARBA00022475"/>
    </source>
</evidence>
<feature type="transmembrane region" description="Helical" evidence="8">
    <location>
        <begin position="47"/>
        <end position="64"/>
    </location>
</feature>
<dbReference type="InterPro" id="IPR050189">
    <property type="entry name" value="MFS_Efflux_Transporters"/>
</dbReference>
<evidence type="ECO:0000259" key="9">
    <source>
        <dbReference type="PROSITE" id="PS50850"/>
    </source>
</evidence>
<dbReference type="GO" id="GO:0005886">
    <property type="term" value="C:plasma membrane"/>
    <property type="evidence" value="ECO:0007669"/>
    <property type="project" value="UniProtKB-SubCell"/>
</dbReference>
<dbReference type="PANTHER" id="PTHR43124:SF3">
    <property type="entry name" value="CHLORAMPHENICOL EFFLUX PUMP RV0191"/>
    <property type="match status" value="1"/>
</dbReference>
<proteinExistence type="predicted"/>
<feature type="region of interest" description="Disordered" evidence="7">
    <location>
        <begin position="200"/>
        <end position="225"/>
    </location>
</feature>
<protein>
    <submittedName>
        <fullName evidence="10">MFS transporter</fullName>
    </submittedName>
</protein>
<feature type="region of interest" description="Disordered" evidence="7">
    <location>
        <begin position="419"/>
        <end position="439"/>
    </location>
</feature>
<accession>A0AA35CJP0</accession>
<feature type="transmembrane region" description="Helical" evidence="8">
    <location>
        <begin position="309"/>
        <end position="326"/>
    </location>
</feature>
<dbReference type="RefSeq" id="WP_264843710.1">
    <property type="nucleotide sequence ID" value="NZ_AP025628.1"/>
</dbReference>
<feature type="transmembrane region" description="Helical" evidence="8">
    <location>
        <begin position="174"/>
        <end position="193"/>
    </location>
</feature>
<keyword evidence="3" id="KW-1003">Cell membrane</keyword>
<evidence type="ECO:0000313" key="11">
    <source>
        <dbReference type="Proteomes" id="UP001163687"/>
    </source>
</evidence>
<keyword evidence="11" id="KW-1185">Reference proteome</keyword>
<dbReference type="AlphaFoldDB" id="A0AA35CJP0"/>
<feature type="transmembrane region" description="Helical" evidence="8">
    <location>
        <begin position="270"/>
        <end position="288"/>
    </location>
</feature>
<feature type="transmembrane region" description="Helical" evidence="8">
    <location>
        <begin position="394"/>
        <end position="416"/>
    </location>
</feature>
<dbReference type="Pfam" id="PF07690">
    <property type="entry name" value="MFS_1"/>
    <property type="match status" value="1"/>
</dbReference>
<evidence type="ECO:0000256" key="1">
    <source>
        <dbReference type="ARBA" id="ARBA00004651"/>
    </source>
</evidence>
<keyword evidence="2" id="KW-0813">Transport</keyword>
<dbReference type="SUPFAM" id="SSF103473">
    <property type="entry name" value="MFS general substrate transporter"/>
    <property type="match status" value="1"/>
</dbReference>
<gene>
    <name evidence="10" type="ORF">caldi_06830</name>
</gene>
<dbReference type="InterPro" id="IPR020846">
    <property type="entry name" value="MFS_dom"/>
</dbReference>
<feature type="transmembrane region" description="Helical" evidence="8">
    <location>
        <begin position="149"/>
        <end position="168"/>
    </location>
</feature>
<feature type="domain" description="Major facilitator superfamily (MFS) profile" evidence="9">
    <location>
        <begin position="18"/>
        <end position="417"/>
    </location>
</feature>
<dbReference type="Gene3D" id="1.20.1250.20">
    <property type="entry name" value="MFS general substrate transporter like domains"/>
    <property type="match status" value="2"/>
</dbReference>
<feature type="compositionally biased region" description="Pro residues" evidence="7">
    <location>
        <begin position="424"/>
        <end position="439"/>
    </location>
</feature>
<dbReference type="PROSITE" id="PS50850">
    <property type="entry name" value="MFS"/>
    <property type="match status" value="1"/>
</dbReference>